<evidence type="ECO:0000256" key="1">
    <source>
        <dbReference type="ARBA" id="ARBA00004651"/>
    </source>
</evidence>
<comment type="subcellular location">
    <subcellularLocation>
        <location evidence="1">Cell membrane</location>
        <topology evidence="1">Multi-pass membrane protein</topology>
    </subcellularLocation>
</comment>
<feature type="transmembrane region" description="Helical" evidence="6">
    <location>
        <begin position="252"/>
        <end position="272"/>
    </location>
</feature>
<reference evidence="8 9" key="1">
    <citation type="submission" date="2018-02" db="EMBL/GenBank/DDBJ databases">
        <title>A novel lanthanide dependent methylotroph, Methylotenera sp. La3113.</title>
        <authorList>
            <person name="Lv H."/>
            <person name="Tani A."/>
        </authorList>
    </citation>
    <scope>NUCLEOTIDE SEQUENCE [LARGE SCALE GENOMIC DNA]</scope>
    <source>
        <strain evidence="8 9">La3113</strain>
    </source>
</reference>
<evidence type="ECO:0000256" key="3">
    <source>
        <dbReference type="ARBA" id="ARBA00022692"/>
    </source>
</evidence>
<dbReference type="InterPro" id="IPR036259">
    <property type="entry name" value="MFS_trans_sf"/>
</dbReference>
<dbReference type="PANTHER" id="PTHR43124:SF3">
    <property type="entry name" value="CHLORAMPHENICOL EFFLUX PUMP RV0191"/>
    <property type="match status" value="1"/>
</dbReference>
<feature type="transmembrane region" description="Helical" evidence="6">
    <location>
        <begin position="79"/>
        <end position="103"/>
    </location>
</feature>
<evidence type="ECO:0000313" key="8">
    <source>
        <dbReference type="EMBL" id="TFW71587.1"/>
    </source>
</evidence>
<feature type="transmembrane region" description="Helical" evidence="6">
    <location>
        <begin position="167"/>
        <end position="187"/>
    </location>
</feature>
<keyword evidence="5 6" id="KW-0472">Membrane</keyword>
<dbReference type="InterPro" id="IPR050189">
    <property type="entry name" value="MFS_Efflux_Transporters"/>
</dbReference>
<dbReference type="EMBL" id="PQVH01000008">
    <property type="protein sequence ID" value="TFW71587.1"/>
    <property type="molecule type" value="Genomic_DNA"/>
</dbReference>
<dbReference type="CDD" id="cd17324">
    <property type="entry name" value="MFS_NepI_like"/>
    <property type="match status" value="1"/>
</dbReference>
<proteinExistence type="predicted"/>
<evidence type="ECO:0000259" key="7">
    <source>
        <dbReference type="PROSITE" id="PS50850"/>
    </source>
</evidence>
<name>A0A4Y9VR44_9PROT</name>
<gene>
    <name evidence="8" type="ORF">C3Y98_05685</name>
</gene>
<feature type="transmembrane region" description="Helical" evidence="6">
    <location>
        <begin position="303"/>
        <end position="322"/>
    </location>
</feature>
<keyword evidence="9" id="KW-1185">Reference proteome</keyword>
<feature type="transmembrane region" description="Helical" evidence="6">
    <location>
        <begin position="376"/>
        <end position="397"/>
    </location>
</feature>
<dbReference type="Proteomes" id="UP000297706">
    <property type="component" value="Unassembled WGS sequence"/>
</dbReference>
<keyword evidence="2" id="KW-1003">Cell membrane</keyword>
<dbReference type="InterPro" id="IPR011701">
    <property type="entry name" value="MFS"/>
</dbReference>
<accession>A0A4Y9VR44</accession>
<feature type="transmembrane region" description="Helical" evidence="6">
    <location>
        <begin position="109"/>
        <end position="129"/>
    </location>
</feature>
<evidence type="ECO:0000256" key="2">
    <source>
        <dbReference type="ARBA" id="ARBA00022475"/>
    </source>
</evidence>
<dbReference type="RefSeq" id="WP_135277130.1">
    <property type="nucleotide sequence ID" value="NZ_PQVH01000008.1"/>
</dbReference>
<dbReference type="PANTHER" id="PTHR43124">
    <property type="entry name" value="PURINE EFFLUX PUMP PBUE"/>
    <property type="match status" value="1"/>
</dbReference>
<evidence type="ECO:0000256" key="4">
    <source>
        <dbReference type="ARBA" id="ARBA00022989"/>
    </source>
</evidence>
<dbReference type="GO" id="GO:0022857">
    <property type="term" value="F:transmembrane transporter activity"/>
    <property type="evidence" value="ECO:0007669"/>
    <property type="project" value="InterPro"/>
</dbReference>
<dbReference type="GO" id="GO:0005886">
    <property type="term" value="C:plasma membrane"/>
    <property type="evidence" value="ECO:0007669"/>
    <property type="project" value="UniProtKB-SubCell"/>
</dbReference>
<dbReference type="Pfam" id="PF07690">
    <property type="entry name" value="MFS_1"/>
    <property type="match status" value="1"/>
</dbReference>
<keyword evidence="4 6" id="KW-1133">Transmembrane helix</keyword>
<feature type="transmembrane region" description="Helical" evidence="6">
    <location>
        <begin position="279"/>
        <end position="297"/>
    </location>
</feature>
<sequence>MPSVTSANNERSVLLTLAGIQFSHILDFMIMMPLGPMLMKEFSINTHEFGLLVAAYSFSSAFSGLLGAAFIDRFERKQLLIMMSVCFAIATMACGMATSYAALLLFRGLSGVFGGIMGAMVQTMVADLIPFKRRGKANGIISTAFSISTVAGVPVSLWIATHYVWRAPFFLIAVVTALFIFTANRLLPTIDQHLSIKRSHPFAPMLTVLRDKNHIKALTFSALIIFSSFTVIPYLTVYAVNNVNISQHDIPLVYLAGGAATLITARLIGRWADHAGKVLVYRLVGLAATLPILLITQSGPVPLWAWLLYTTAFFVLVSGRMIPAMTVVISAAQPKLRGTFMSLNSTVQSLAMGLSTTLGGFIVTQNTSGAFIGYEHAGYIAVLLNVLAIIFVSKIVMHDRAVAAQNTLSES</sequence>
<dbReference type="PROSITE" id="PS50850">
    <property type="entry name" value="MFS"/>
    <property type="match status" value="1"/>
</dbReference>
<feature type="transmembrane region" description="Helical" evidence="6">
    <location>
        <begin position="12"/>
        <end position="31"/>
    </location>
</feature>
<feature type="transmembrane region" description="Helical" evidence="6">
    <location>
        <begin position="51"/>
        <end position="72"/>
    </location>
</feature>
<evidence type="ECO:0000313" key="9">
    <source>
        <dbReference type="Proteomes" id="UP000297706"/>
    </source>
</evidence>
<protein>
    <submittedName>
        <fullName evidence="8">MFS transporter</fullName>
    </submittedName>
</protein>
<feature type="transmembrane region" description="Helical" evidence="6">
    <location>
        <begin position="141"/>
        <end position="161"/>
    </location>
</feature>
<dbReference type="OrthoDB" id="9812221at2"/>
<dbReference type="AlphaFoldDB" id="A0A4Y9VR44"/>
<evidence type="ECO:0000256" key="5">
    <source>
        <dbReference type="ARBA" id="ARBA00023136"/>
    </source>
</evidence>
<dbReference type="SUPFAM" id="SSF103473">
    <property type="entry name" value="MFS general substrate transporter"/>
    <property type="match status" value="1"/>
</dbReference>
<feature type="transmembrane region" description="Helical" evidence="6">
    <location>
        <begin position="343"/>
        <end position="364"/>
    </location>
</feature>
<dbReference type="InterPro" id="IPR020846">
    <property type="entry name" value="MFS_dom"/>
</dbReference>
<comment type="caution">
    <text evidence="8">The sequence shown here is derived from an EMBL/GenBank/DDBJ whole genome shotgun (WGS) entry which is preliminary data.</text>
</comment>
<dbReference type="Gene3D" id="1.20.1250.20">
    <property type="entry name" value="MFS general substrate transporter like domains"/>
    <property type="match status" value="1"/>
</dbReference>
<keyword evidence="3 6" id="KW-0812">Transmembrane</keyword>
<organism evidence="8 9">
    <name type="scientific">Methylotenera oryzisoli</name>
    <dbReference type="NCBI Taxonomy" id="2080758"/>
    <lineage>
        <taxon>Bacteria</taxon>
        <taxon>Pseudomonadati</taxon>
        <taxon>Pseudomonadota</taxon>
        <taxon>Betaproteobacteria</taxon>
        <taxon>Nitrosomonadales</taxon>
        <taxon>Methylophilaceae</taxon>
        <taxon>Methylotenera</taxon>
    </lineage>
</organism>
<evidence type="ECO:0000256" key="6">
    <source>
        <dbReference type="SAM" id="Phobius"/>
    </source>
</evidence>
<feature type="transmembrane region" description="Helical" evidence="6">
    <location>
        <begin position="217"/>
        <end position="240"/>
    </location>
</feature>
<feature type="domain" description="Major facilitator superfamily (MFS) profile" evidence="7">
    <location>
        <begin position="13"/>
        <end position="400"/>
    </location>
</feature>